<evidence type="ECO:0000313" key="8">
    <source>
        <dbReference type="Proteomes" id="UP001601521"/>
    </source>
</evidence>
<dbReference type="EMBL" id="JBIALX010000010">
    <property type="protein sequence ID" value="MFF0456412.1"/>
    <property type="molecule type" value="Genomic_DNA"/>
</dbReference>
<dbReference type="InterPro" id="IPR032466">
    <property type="entry name" value="Metal_Hydrolase"/>
</dbReference>
<evidence type="ECO:0000313" key="7">
    <source>
        <dbReference type="EMBL" id="MFF0456412.1"/>
    </source>
</evidence>
<evidence type="ECO:0000259" key="6">
    <source>
        <dbReference type="Pfam" id="PF04909"/>
    </source>
</evidence>
<evidence type="ECO:0000256" key="5">
    <source>
        <dbReference type="ARBA" id="ARBA00038889"/>
    </source>
</evidence>
<comment type="catalytic activity">
    <reaction evidence="4">
        <text>6-methylsalicylate + H(+) = 3-methylphenol + CO2</text>
        <dbReference type="Rhea" id="RHEA:23112"/>
        <dbReference type="ChEBI" id="CHEBI:15378"/>
        <dbReference type="ChEBI" id="CHEBI:16526"/>
        <dbReference type="ChEBI" id="CHEBI:17231"/>
        <dbReference type="ChEBI" id="CHEBI:36658"/>
        <dbReference type="EC" id="4.1.1.52"/>
    </reaction>
    <physiologicalReaction direction="left-to-right" evidence="4">
        <dbReference type="Rhea" id="RHEA:23113"/>
    </physiologicalReaction>
</comment>
<evidence type="ECO:0000256" key="3">
    <source>
        <dbReference type="ARBA" id="ARBA00023239"/>
    </source>
</evidence>
<sequence length="336" mass="36176">MSETVMSGSALPLPGAIDVHAHFLTPRLRRALVAAGHAEPDGMPALPEWSATAALELMDRTGVEVALLSVSSPGVLMQDPRETRDLARAVNEEGARLVRDHPTRFGLLASVPLPDVDAAIAEVAHAFDELAADGVALETNYGGTYLGDPAFAPLLAELDRRHAVVHLHPTSPACWQHTGLGRPRPMIEFLFDTTRTVAQLILDRVTERYPNIRFIVPHTGAALPVLADRIAGFAVLDSPGSPVDVLAALGRMHYDVAGFALPRALPALMRLVGPDRLLYGSDFPFTPDWAVQGLAEALASTTVLNPSEHRLMLRDNALALFPRLRSPHMPEPETAS</sequence>
<dbReference type="Proteomes" id="UP001601521">
    <property type="component" value="Unassembled WGS sequence"/>
</dbReference>
<organism evidence="7 8">
    <name type="scientific">Nocardia africana</name>
    <dbReference type="NCBI Taxonomy" id="134964"/>
    <lineage>
        <taxon>Bacteria</taxon>
        <taxon>Bacillati</taxon>
        <taxon>Actinomycetota</taxon>
        <taxon>Actinomycetes</taxon>
        <taxon>Mycobacteriales</taxon>
        <taxon>Nocardiaceae</taxon>
        <taxon>Nocardia</taxon>
    </lineage>
</organism>
<keyword evidence="8" id="KW-1185">Reference proteome</keyword>
<gene>
    <name evidence="7" type="ORF">ACFYTH_23870</name>
</gene>
<keyword evidence="3" id="KW-0456">Lyase</keyword>
<dbReference type="SUPFAM" id="SSF51556">
    <property type="entry name" value="Metallo-dependent hydrolases"/>
    <property type="match status" value="1"/>
</dbReference>
<dbReference type="Gene3D" id="3.20.20.140">
    <property type="entry name" value="Metal-dependent hydrolases"/>
    <property type="match status" value="1"/>
</dbReference>
<reference evidence="7 8" key="1">
    <citation type="submission" date="2024-10" db="EMBL/GenBank/DDBJ databases">
        <title>The Natural Products Discovery Center: Release of the First 8490 Sequenced Strains for Exploring Actinobacteria Biosynthetic Diversity.</title>
        <authorList>
            <person name="Kalkreuter E."/>
            <person name="Kautsar S.A."/>
            <person name="Yang D."/>
            <person name="Bader C.D."/>
            <person name="Teijaro C.N."/>
            <person name="Fluegel L."/>
            <person name="Davis C.M."/>
            <person name="Simpson J.R."/>
            <person name="Lauterbach L."/>
            <person name="Steele A.D."/>
            <person name="Gui C."/>
            <person name="Meng S."/>
            <person name="Li G."/>
            <person name="Viehrig K."/>
            <person name="Ye F."/>
            <person name="Su P."/>
            <person name="Kiefer A.F."/>
            <person name="Nichols A."/>
            <person name="Cepeda A.J."/>
            <person name="Yan W."/>
            <person name="Fan B."/>
            <person name="Jiang Y."/>
            <person name="Adhikari A."/>
            <person name="Zheng C.-J."/>
            <person name="Schuster L."/>
            <person name="Cowan T.M."/>
            <person name="Smanski M.J."/>
            <person name="Chevrette M.G."/>
            <person name="De Carvalho L.P.S."/>
            <person name="Shen B."/>
        </authorList>
    </citation>
    <scope>NUCLEOTIDE SEQUENCE [LARGE SCALE GENOMIC DNA]</scope>
    <source>
        <strain evidence="7 8">NPDC004550</strain>
    </source>
</reference>
<evidence type="ECO:0000256" key="2">
    <source>
        <dbReference type="ARBA" id="ARBA00022833"/>
    </source>
</evidence>
<dbReference type="PANTHER" id="PTHR21240">
    <property type="entry name" value="2-AMINO-3-CARBOXYLMUCONATE-6-SEMIALDEHYDE DECARBOXYLASE"/>
    <property type="match status" value="1"/>
</dbReference>
<feature type="domain" description="Amidohydrolase-related" evidence="6">
    <location>
        <begin position="17"/>
        <end position="322"/>
    </location>
</feature>
<dbReference type="PANTHER" id="PTHR21240:SF29">
    <property type="entry name" value="AMIDOHYDROLASE-RELATED DOMAIN-CONTAINING PROTEIN"/>
    <property type="match status" value="1"/>
</dbReference>
<protein>
    <recommendedName>
        <fullName evidence="5">6-methylsalicylate decarboxylase</fullName>
        <ecNumber evidence="5">4.1.1.52</ecNumber>
    </recommendedName>
</protein>
<dbReference type="InterPro" id="IPR032465">
    <property type="entry name" value="ACMSD"/>
</dbReference>
<accession>A0ABW6NPP8</accession>
<dbReference type="Pfam" id="PF04909">
    <property type="entry name" value="Amidohydro_2"/>
    <property type="match status" value="1"/>
</dbReference>
<keyword evidence="1" id="KW-0479">Metal-binding</keyword>
<name>A0ABW6NPP8_9NOCA</name>
<proteinExistence type="predicted"/>
<dbReference type="InterPro" id="IPR006680">
    <property type="entry name" value="Amidohydro-rel"/>
</dbReference>
<keyword evidence="2" id="KW-0862">Zinc</keyword>
<evidence type="ECO:0000256" key="1">
    <source>
        <dbReference type="ARBA" id="ARBA00022723"/>
    </source>
</evidence>
<evidence type="ECO:0000256" key="4">
    <source>
        <dbReference type="ARBA" id="ARBA00036832"/>
    </source>
</evidence>
<comment type="caution">
    <text evidence="7">The sequence shown here is derived from an EMBL/GenBank/DDBJ whole genome shotgun (WGS) entry which is preliminary data.</text>
</comment>
<dbReference type="EC" id="4.1.1.52" evidence="5"/>
<dbReference type="RefSeq" id="WP_387253300.1">
    <property type="nucleotide sequence ID" value="NZ_JBIALX010000010.1"/>
</dbReference>